<sequence>MTRLMRSFLVFAACCFAGAFVVQTFFPDIGGQGTAWGLAPGWQREIGFWNVFAAAVTVGALTRGDGDTPRIVTLGIVVLALLLGTNHLVAVVGRPDGWAHYTPLIVNYLAVAWGSLALLSGRRIRATPRSTVRGTGS</sequence>
<protein>
    <submittedName>
        <fullName evidence="2">Uncharacterized protein</fullName>
    </submittedName>
</protein>
<keyword evidence="3" id="KW-1185">Reference proteome</keyword>
<accession>A0ABS4JU07</accession>
<evidence type="ECO:0000313" key="2">
    <source>
        <dbReference type="EMBL" id="MBP2019000.1"/>
    </source>
</evidence>
<feature type="transmembrane region" description="Helical" evidence="1">
    <location>
        <begin position="7"/>
        <end position="26"/>
    </location>
</feature>
<gene>
    <name evidence="2" type="ORF">J2Z79_002416</name>
</gene>
<feature type="transmembrane region" description="Helical" evidence="1">
    <location>
        <begin position="98"/>
        <end position="119"/>
    </location>
</feature>
<keyword evidence="1" id="KW-1133">Transmembrane helix</keyword>
<evidence type="ECO:0000256" key="1">
    <source>
        <dbReference type="SAM" id="Phobius"/>
    </source>
</evidence>
<keyword evidence="1" id="KW-0472">Membrane</keyword>
<comment type="caution">
    <text evidence="2">The sequence shown here is derived from an EMBL/GenBank/DDBJ whole genome shotgun (WGS) entry which is preliminary data.</text>
</comment>
<organism evidence="2 3">
    <name type="scientific">Symbiobacterium terraclitae</name>
    <dbReference type="NCBI Taxonomy" id="557451"/>
    <lineage>
        <taxon>Bacteria</taxon>
        <taxon>Bacillati</taxon>
        <taxon>Bacillota</taxon>
        <taxon>Clostridia</taxon>
        <taxon>Eubacteriales</taxon>
        <taxon>Symbiobacteriaceae</taxon>
        <taxon>Symbiobacterium</taxon>
    </lineage>
</organism>
<keyword evidence="1" id="KW-0812">Transmembrane</keyword>
<name>A0ABS4JU07_9FIRM</name>
<dbReference type="EMBL" id="JAGGLG010000020">
    <property type="protein sequence ID" value="MBP2019000.1"/>
    <property type="molecule type" value="Genomic_DNA"/>
</dbReference>
<reference evidence="2 3" key="1">
    <citation type="submission" date="2021-03" db="EMBL/GenBank/DDBJ databases">
        <title>Genomic Encyclopedia of Type Strains, Phase IV (KMG-IV): sequencing the most valuable type-strain genomes for metagenomic binning, comparative biology and taxonomic classification.</title>
        <authorList>
            <person name="Goeker M."/>
        </authorList>
    </citation>
    <scope>NUCLEOTIDE SEQUENCE [LARGE SCALE GENOMIC DNA]</scope>
    <source>
        <strain evidence="2 3">DSM 27138</strain>
    </source>
</reference>
<dbReference type="Proteomes" id="UP001519289">
    <property type="component" value="Unassembled WGS sequence"/>
</dbReference>
<evidence type="ECO:0000313" key="3">
    <source>
        <dbReference type="Proteomes" id="UP001519289"/>
    </source>
</evidence>
<proteinExistence type="predicted"/>
<dbReference type="RefSeq" id="WP_209467119.1">
    <property type="nucleotide sequence ID" value="NZ_JAGGLG010000020.1"/>
</dbReference>
<feature type="transmembrane region" description="Helical" evidence="1">
    <location>
        <begin position="46"/>
        <end position="64"/>
    </location>
</feature>
<feature type="transmembrane region" description="Helical" evidence="1">
    <location>
        <begin position="71"/>
        <end position="92"/>
    </location>
</feature>